<evidence type="ECO:0000256" key="1">
    <source>
        <dbReference type="ARBA" id="ARBA00022741"/>
    </source>
</evidence>
<dbReference type="Gene3D" id="3.40.50.300">
    <property type="entry name" value="P-loop containing nucleotide triphosphate hydrolases"/>
    <property type="match status" value="2"/>
</dbReference>
<keyword evidence="9" id="KW-1185">Reference proteome</keyword>
<gene>
    <name evidence="8" type="primary">hrpB</name>
    <name evidence="8" type="ORF">Dcar01_00705</name>
</gene>
<dbReference type="Pfam" id="PF00271">
    <property type="entry name" value="Helicase_C"/>
    <property type="match status" value="1"/>
</dbReference>
<dbReference type="Pfam" id="PF00270">
    <property type="entry name" value="DEAD"/>
    <property type="match status" value="1"/>
</dbReference>
<dbReference type="GO" id="GO:0004386">
    <property type="term" value="F:helicase activity"/>
    <property type="evidence" value="ECO:0007669"/>
    <property type="project" value="UniProtKB-KW"/>
</dbReference>
<dbReference type="NCBIfam" id="TIGR01970">
    <property type="entry name" value="DEAH_box_HrpB"/>
    <property type="match status" value="1"/>
</dbReference>
<dbReference type="SMART" id="SM00847">
    <property type="entry name" value="HA2"/>
    <property type="match status" value="1"/>
</dbReference>
<dbReference type="InterPro" id="IPR056329">
    <property type="entry name" value="CON_HrpB"/>
</dbReference>
<dbReference type="CDD" id="cd18791">
    <property type="entry name" value="SF2_C_RHA"/>
    <property type="match status" value="1"/>
</dbReference>
<reference evidence="8 9" key="1">
    <citation type="submission" date="2024-02" db="EMBL/GenBank/DDBJ databases">
        <title>Deinococcus carri NBRC 110142.</title>
        <authorList>
            <person name="Ichikawa N."/>
            <person name="Katano-Makiyama Y."/>
            <person name="Hidaka K."/>
        </authorList>
    </citation>
    <scope>NUCLEOTIDE SEQUENCE [LARGE SCALE GENOMIC DNA]</scope>
    <source>
        <strain evidence="8 9">NBRC 110142</strain>
    </source>
</reference>
<keyword evidence="1" id="KW-0547">Nucleotide-binding</keyword>
<dbReference type="InterPro" id="IPR014001">
    <property type="entry name" value="Helicase_ATP-bd"/>
</dbReference>
<dbReference type="EMBL" id="BAABRP010000001">
    <property type="protein sequence ID" value="GAA5511991.1"/>
    <property type="molecule type" value="Genomic_DNA"/>
</dbReference>
<dbReference type="PANTHER" id="PTHR43519">
    <property type="entry name" value="ATP-DEPENDENT RNA HELICASE HRPB"/>
    <property type="match status" value="1"/>
</dbReference>
<dbReference type="PROSITE" id="PS51192">
    <property type="entry name" value="HELICASE_ATP_BIND_1"/>
    <property type="match status" value="1"/>
</dbReference>
<accession>A0ABP9W4G3</accession>
<dbReference type="Pfam" id="PF24473">
    <property type="entry name" value="CON_HrpB"/>
    <property type="match status" value="1"/>
</dbReference>
<evidence type="ECO:0000256" key="4">
    <source>
        <dbReference type="ARBA" id="ARBA00022840"/>
    </source>
</evidence>
<dbReference type="Gene3D" id="1.20.120.1080">
    <property type="match status" value="1"/>
</dbReference>
<evidence type="ECO:0000313" key="8">
    <source>
        <dbReference type="EMBL" id="GAA5511991.1"/>
    </source>
</evidence>
<dbReference type="SUPFAM" id="SSF52540">
    <property type="entry name" value="P-loop containing nucleoside triphosphate hydrolases"/>
    <property type="match status" value="1"/>
</dbReference>
<evidence type="ECO:0000313" key="9">
    <source>
        <dbReference type="Proteomes" id="UP001401887"/>
    </source>
</evidence>
<evidence type="ECO:0000259" key="7">
    <source>
        <dbReference type="PROSITE" id="PS51194"/>
    </source>
</evidence>
<dbReference type="InterPro" id="IPR007502">
    <property type="entry name" value="Helicase-assoc_dom"/>
</dbReference>
<feature type="domain" description="Helicase ATP-binding" evidence="6">
    <location>
        <begin position="19"/>
        <end position="183"/>
    </location>
</feature>
<evidence type="ECO:0000256" key="3">
    <source>
        <dbReference type="ARBA" id="ARBA00022806"/>
    </source>
</evidence>
<feature type="region of interest" description="Disordered" evidence="5">
    <location>
        <begin position="808"/>
        <end position="829"/>
    </location>
</feature>
<dbReference type="InterPro" id="IPR011545">
    <property type="entry name" value="DEAD/DEAH_box_helicase_dom"/>
</dbReference>
<evidence type="ECO:0000259" key="6">
    <source>
        <dbReference type="PROSITE" id="PS51192"/>
    </source>
</evidence>
<evidence type="ECO:0000256" key="2">
    <source>
        <dbReference type="ARBA" id="ARBA00022801"/>
    </source>
</evidence>
<proteinExistence type="predicted"/>
<feature type="domain" description="Helicase C-terminal" evidence="7">
    <location>
        <begin position="199"/>
        <end position="370"/>
    </location>
</feature>
<dbReference type="InterPro" id="IPR001650">
    <property type="entry name" value="Helicase_C-like"/>
</dbReference>
<dbReference type="PROSITE" id="PS51194">
    <property type="entry name" value="HELICASE_CTER"/>
    <property type="match status" value="1"/>
</dbReference>
<comment type="caution">
    <text evidence="8">The sequence shown here is derived from an EMBL/GenBank/DDBJ whole genome shotgun (WGS) entry which is preliminary data.</text>
</comment>
<feature type="compositionally biased region" description="Basic and acidic residues" evidence="5">
    <location>
        <begin position="808"/>
        <end position="817"/>
    </location>
</feature>
<keyword evidence="3 8" id="KW-0347">Helicase</keyword>
<name>A0ABP9W4G3_9DEIO</name>
<dbReference type="InterPro" id="IPR027417">
    <property type="entry name" value="P-loop_NTPase"/>
</dbReference>
<evidence type="ECO:0000256" key="5">
    <source>
        <dbReference type="SAM" id="MobiDB-lite"/>
    </source>
</evidence>
<dbReference type="SMART" id="SM00490">
    <property type="entry name" value="HELICc"/>
    <property type="match status" value="1"/>
</dbReference>
<organism evidence="8 9">
    <name type="scientific">Deinococcus carri</name>
    <dbReference type="NCBI Taxonomy" id="1211323"/>
    <lineage>
        <taxon>Bacteria</taxon>
        <taxon>Thermotogati</taxon>
        <taxon>Deinococcota</taxon>
        <taxon>Deinococci</taxon>
        <taxon>Deinococcales</taxon>
        <taxon>Deinococcaceae</taxon>
        <taxon>Deinococcus</taxon>
    </lineage>
</organism>
<dbReference type="RefSeq" id="WP_345460945.1">
    <property type="nucleotide sequence ID" value="NZ_BAABRP010000001.1"/>
</dbReference>
<dbReference type="InterPro" id="IPR049614">
    <property type="entry name" value="HrpB_DEXH"/>
</dbReference>
<sequence length="829" mass="89678">MPPVKFPGLPITDVLPEVRAALAEQGLVVLQAPPGAGKSTALPLALLDEPWLRGQTIVMLQPRRVAARAVAARLAEGLDEEVGGTVGLRVRFESRVSARTRIEVVTEGILTRRLQRDPELTGVGLVILDEFHERSLNADLALALLREVQGALREDLRVLIMSATLDPALPERLDAPLVQSEGRAYPVDVRYLPADTAGRVEDAVARAVREALVTHPEGDILAFLPGVREIRGALGALAGADALVLPLYGDLPLAEQRRALVPDPQGRRRVVLATSIAETSLTLAGVRVVVDGGLSRTQRFDPGTGLTRMVTSRVTRDAAEQRAGRAGRTAPGTAYRLWSERTHAALPAARPPEVLDSDLAPLTLELAGWGAPDPAALAWLDEPPAPRVQSARALLHELEALDEGHRITPRGSALLELPTHPRLAHLLHDGAALGLGPLAADVAALLEERDPLGAGAGTDLTDRVAALRAWRRGERGRAEAAVLERVERLSRQWRKLLNLRPEDTPPDPFAVGHLVALAYPERVALAREGGGGRFLLAGGQGARLPEGDVLAASPALAVAHLDAGTGEGRIYLAAPLDPAVLDARAEWQGSVRWDARSGTLVAQRERRVGALVLEARPLRDLPHAARVEALAGAIREGGLHLLTFSPEAENLRARVQSVRCWRPEETEWPDLSDSGLLAHLADWLGPSLEGVRTREDLRRLNLLPALQALLPWPLPGRLDDLAPTHLTVPSGSRVRLQYQPDGSPPILAVKLQELFGLADTPTVNGGRTPVLLHLLSPAGRPVQVTQDLRSFWNSSYFEVRKDLRGRYPKHPWPDDPWTHAPTRHVKKRL</sequence>
<keyword evidence="4" id="KW-0067">ATP-binding</keyword>
<dbReference type="CDD" id="cd17990">
    <property type="entry name" value="DEXHc_HrpB"/>
    <property type="match status" value="1"/>
</dbReference>
<protein>
    <submittedName>
        <fullName evidence="8">ATP-dependent RNA helicase HrpB</fullName>
    </submittedName>
</protein>
<dbReference type="PIRSF" id="PIRSF005496">
    <property type="entry name" value="ATP_hel_hrpB"/>
    <property type="match status" value="1"/>
</dbReference>
<dbReference type="InterPro" id="IPR010225">
    <property type="entry name" value="HrpB"/>
</dbReference>
<keyword evidence="2" id="KW-0378">Hydrolase</keyword>
<dbReference type="Proteomes" id="UP001401887">
    <property type="component" value="Unassembled WGS sequence"/>
</dbReference>
<dbReference type="PANTHER" id="PTHR43519:SF1">
    <property type="entry name" value="ATP-DEPENDENT RNA HELICASE HRPB"/>
    <property type="match status" value="1"/>
</dbReference>
<dbReference type="Pfam" id="PF08482">
    <property type="entry name" value="HrpB_C"/>
    <property type="match status" value="1"/>
</dbReference>
<dbReference type="InterPro" id="IPR013689">
    <property type="entry name" value="RNA_helicase_ATP-dep_HrpB_C"/>
</dbReference>
<dbReference type="SMART" id="SM00487">
    <property type="entry name" value="DEXDc"/>
    <property type="match status" value="1"/>
</dbReference>